<dbReference type="AlphaFoldDB" id="A0A4C1XW63"/>
<protein>
    <submittedName>
        <fullName evidence="1">Uncharacterized protein</fullName>
    </submittedName>
</protein>
<comment type="caution">
    <text evidence="1">The sequence shown here is derived from an EMBL/GenBank/DDBJ whole genome shotgun (WGS) entry which is preliminary data.</text>
</comment>
<dbReference type="Proteomes" id="UP000299102">
    <property type="component" value="Unassembled WGS sequence"/>
</dbReference>
<sequence>MVYSGRASRGYMLKKSLKRRLSASGQTVSLNGAIECSNVLILTDTILKNNKNNLNLRHVEARLKISFDYCKITLFSPPPLSPEKVRLSRLSPQRIQREDIRAGGGGAGVRSARLREESPSKYEVLTPAMAGYGPMLCSKRRSSENVCERPHEQKLEVAEAGHVAPRTDSRWLRNVLEVTEWYDLPLGGGRGRKSPLIASSPRLFVARG</sequence>
<dbReference type="EMBL" id="BGZK01000970">
    <property type="protein sequence ID" value="GBP66884.1"/>
    <property type="molecule type" value="Genomic_DNA"/>
</dbReference>
<name>A0A4C1XW63_EUMVA</name>
<reference evidence="1 2" key="1">
    <citation type="journal article" date="2019" name="Commun. Biol.">
        <title>The bagworm genome reveals a unique fibroin gene that provides high tensile strength.</title>
        <authorList>
            <person name="Kono N."/>
            <person name="Nakamura H."/>
            <person name="Ohtoshi R."/>
            <person name="Tomita M."/>
            <person name="Numata K."/>
            <person name="Arakawa K."/>
        </authorList>
    </citation>
    <scope>NUCLEOTIDE SEQUENCE [LARGE SCALE GENOMIC DNA]</scope>
</reference>
<accession>A0A4C1XW63</accession>
<evidence type="ECO:0000313" key="1">
    <source>
        <dbReference type="EMBL" id="GBP66884.1"/>
    </source>
</evidence>
<organism evidence="1 2">
    <name type="scientific">Eumeta variegata</name>
    <name type="common">Bagworm moth</name>
    <name type="synonym">Eumeta japonica</name>
    <dbReference type="NCBI Taxonomy" id="151549"/>
    <lineage>
        <taxon>Eukaryota</taxon>
        <taxon>Metazoa</taxon>
        <taxon>Ecdysozoa</taxon>
        <taxon>Arthropoda</taxon>
        <taxon>Hexapoda</taxon>
        <taxon>Insecta</taxon>
        <taxon>Pterygota</taxon>
        <taxon>Neoptera</taxon>
        <taxon>Endopterygota</taxon>
        <taxon>Lepidoptera</taxon>
        <taxon>Glossata</taxon>
        <taxon>Ditrysia</taxon>
        <taxon>Tineoidea</taxon>
        <taxon>Psychidae</taxon>
        <taxon>Oiketicinae</taxon>
        <taxon>Eumeta</taxon>
    </lineage>
</organism>
<keyword evidence="2" id="KW-1185">Reference proteome</keyword>
<gene>
    <name evidence="1" type="ORF">EVAR_18057_1</name>
</gene>
<proteinExistence type="predicted"/>
<evidence type="ECO:0000313" key="2">
    <source>
        <dbReference type="Proteomes" id="UP000299102"/>
    </source>
</evidence>